<dbReference type="InterPro" id="IPR000073">
    <property type="entry name" value="AB_hydrolase_1"/>
</dbReference>
<dbReference type="Proteomes" id="UP000324065">
    <property type="component" value="Unassembled WGS sequence"/>
</dbReference>
<feature type="domain" description="AB hydrolase-1" evidence="1">
    <location>
        <begin position="43"/>
        <end position="286"/>
    </location>
</feature>
<dbReference type="InterPro" id="IPR050266">
    <property type="entry name" value="AB_hydrolase_sf"/>
</dbReference>
<dbReference type="InterPro" id="IPR029058">
    <property type="entry name" value="AB_hydrolase_fold"/>
</dbReference>
<sequence length="297" mass="32235">MDTKESEAASRHVLCARQEGLKRMAYRRWGVRPKTPDPALPAVICVHGLTRNSHDFDGLGATLLDAGGRTVMACDVLGRGNSDWLADSSGYQVSHYVGDMSALIARAGTDEVDWVGTSMGGLIALLLAASPLSPIRRLVLNDVGPFVPKAALERITAYTTAPAPTFANLDEAEAHYREVHADFGPMTDADWAAFTRFSTVPLEDGSGRWRRHQDPAIGDPMKGVEATDLDLWVLWDLIRCPVLVLRGARSDLLLPDTVEEMKTRGPGCTVYEVPDAGHAPMFTTPEINHMVADFLAG</sequence>
<dbReference type="PANTHER" id="PTHR43798:SF5">
    <property type="entry name" value="MONOACYLGLYCEROL LIPASE ABHD6"/>
    <property type="match status" value="1"/>
</dbReference>
<dbReference type="SUPFAM" id="SSF53474">
    <property type="entry name" value="alpha/beta-Hydrolases"/>
    <property type="match status" value="1"/>
</dbReference>
<keyword evidence="3" id="KW-1185">Reference proteome</keyword>
<evidence type="ECO:0000313" key="3">
    <source>
        <dbReference type="Proteomes" id="UP000324065"/>
    </source>
</evidence>
<keyword evidence="2" id="KW-0378">Hydrolase</keyword>
<dbReference type="EMBL" id="VWPJ01000007">
    <property type="protein sequence ID" value="KAA5605912.1"/>
    <property type="molecule type" value="Genomic_DNA"/>
</dbReference>
<dbReference type="GO" id="GO:0016020">
    <property type="term" value="C:membrane"/>
    <property type="evidence" value="ECO:0007669"/>
    <property type="project" value="TreeGrafter"/>
</dbReference>
<evidence type="ECO:0000259" key="1">
    <source>
        <dbReference type="Pfam" id="PF12697"/>
    </source>
</evidence>
<comment type="caution">
    <text evidence="2">The sequence shown here is derived from an EMBL/GenBank/DDBJ whole genome shotgun (WGS) entry which is preliminary data.</text>
</comment>
<dbReference type="AlphaFoldDB" id="A0A5M6ICR0"/>
<dbReference type="RefSeq" id="WP_150062242.1">
    <property type="nucleotide sequence ID" value="NZ_JACHII010000004.1"/>
</dbReference>
<dbReference type="Pfam" id="PF12697">
    <property type="entry name" value="Abhydrolase_6"/>
    <property type="match status" value="1"/>
</dbReference>
<evidence type="ECO:0000313" key="2">
    <source>
        <dbReference type="EMBL" id="KAA5605912.1"/>
    </source>
</evidence>
<dbReference type="GO" id="GO:0047372">
    <property type="term" value="F:monoacylglycerol lipase activity"/>
    <property type="evidence" value="ECO:0007669"/>
    <property type="project" value="TreeGrafter"/>
</dbReference>
<dbReference type="Gene3D" id="3.40.50.1820">
    <property type="entry name" value="alpha/beta hydrolase"/>
    <property type="match status" value="1"/>
</dbReference>
<dbReference type="PANTHER" id="PTHR43798">
    <property type="entry name" value="MONOACYLGLYCEROL LIPASE"/>
    <property type="match status" value="1"/>
</dbReference>
<proteinExistence type="predicted"/>
<dbReference type="OrthoDB" id="9791366at2"/>
<reference evidence="2 3" key="1">
    <citation type="submission" date="2019-09" db="EMBL/GenBank/DDBJ databases">
        <title>Genome sequence of Roseospira marina, one of the more divergent members of the non-sulfur purple photosynthetic bacterial family, the Rhodospirillaceae.</title>
        <authorList>
            <person name="Meyer T."/>
            <person name="Kyndt J."/>
        </authorList>
    </citation>
    <scope>NUCLEOTIDE SEQUENCE [LARGE SCALE GENOMIC DNA]</scope>
    <source>
        <strain evidence="2 3">DSM 15113</strain>
    </source>
</reference>
<name>A0A5M6ICR0_9PROT</name>
<protein>
    <submittedName>
        <fullName evidence="2">Alpha/beta hydrolase</fullName>
    </submittedName>
</protein>
<gene>
    <name evidence="2" type="ORF">F1188_09710</name>
</gene>
<accession>A0A5M6ICR0</accession>
<dbReference type="GO" id="GO:0046464">
    <property type="term" value="P:acylglycerol catabolic process"/>
    <property type="evidence" value="ECO:0007669"/>
    <property type="project" value="TreeGrafter"/>
</dbReference>
<organism evidence="2 3">
    <name type="scientific">Roseospira marina</name>
    <dbReference type="NCBI Taxonomy" id="140057"/>
    <lineage>
        <taxon>Bacteria</taxon>
        <taxon>Pseudomonadati</taxon>
        <taxon>Pseudomonadota</taxon>
        <taxon>Alphaproteobacteria</taxon>
        <taxon>Rhodospirillales</taxon>
        <taxon>Rhodospirillaceae</taxon>
        <taxon>Roseospira</taxon>
    </lineage>
</organism>